<accession>D4RXS5</accession>
<gene>
    <name evidence="1" type="ORF">BUTYVIB_00627</name>
</gene>
<dbReference type="RefSeq" id="WP_005601609.1">
    <property type="nucleotide sequence ID" value="NZ_GG663520.1"/>
</dbReference>
<keyword evidence="2" id="KW-1185">Reference proteome</keyword>
<dbReference type="AlphaFoldDB" id="D4RXS5"/>
<proteinExistence type="predicted"/>
<dbReference type="STRING" id="45851.BHV86_00255"/>
<evidence type="ECO:0000313" key="1">
    <source>
        <dbReference type="EMBL" id="EFF69157.1"/>
    </source>
</evidence>
<dbReference type="EMBL" id="ABWN01000020">
    <property type="protein sequence ID" value="EFF69157.1"/>
    <property type="molecule type" value="Genomic_DNA"/>
</dbReference>
<dbReference type="Proteomes" id="UP000006238">
    <property type="component" value="Unassembled WGS sequence"/>
</dbReference>
<comment type="caution">
    <text evidence="1">The sequence shown here is derived from an EMBL/GenBank/DDBJ whole genome shotgun (WGS) entry which is preliminary data.</text>
</comment>
<sequence length="77" mass="8451">MKQNTIFLFTNNADYTVSYSNNINAGTVTVTIMEIGSYEGTTGKTFQITLRSMGEVTVEKIGKSTVFFGGGVVQYFM</sequence>
<name>D4RXS5_9FIRM</name>
<evidence type="ECO:0000313" key="2">
    <source>
        <dbReference type="Proteomes" id="UP000006238"/>
    </source>
</evidence>
<dbReference type="HOGENOM" id="CLU_2631484_0_0_9"/>
<dbReference type="GeneID" id="98919425"/>
<protein>
    <submittedName>
        <fullName evidence="1">Uncharacterized protein</fullName>
    </submittedName>
</protein>
<organism evidence="1 2">
    <name type="scientific">Eshraghiella crossota DSM 2876</name>
    <dbReference type="NCBI Taxonomy" id="511680"/>
    <lineage>
        <taxon>Bacteria</taxon>
        <taxon>Bacillati</taxon>
        <taxon>Bacillota</taxon>
        <taxon>Clostridia</taxon>
        <taxon>Lachnospirales</taxon>
        <taxon>Lachnospiraceae</taxon>
        <taxon>Eshraghiella</taxon>
    </lineage>
</organism>
<reference evidence="1 2" key="1">
    <citation type="submission" date="2010-02" db="EMBL/GenBank/DDBJ databases">
        <authorList>
            <person name="Weinstock G."/>
            <person name="Sodergren E."/>
            <person name="Clifton S."/>
            <person name="Fulton L."/>
            <person name="Fulton B."/>
            <person name="Courtney L."/>
            <person name="Fronick C."/>
            <person name="Harrison M."/>
            <person name="Strong C."/>
            <person name="Farmer C."/>
            <person name="Delahaunty K."/>
            <person name="Markovic C."/>
            <person name="Hall O."/>
            <person name="Minx P."/>
            <person name="Tomlinson C."/>
            <person name="Mitreva M."/>
            <person name="Nelson J."/>
            <person name="Hou S."/>
            <person name="Wollam A."/>
            <person name="Pepin K.H."/>
            <person name="Johnson M."/>
            <person name="Bhonagiri V."/>
            <person name="Zhang X."/>
            <person name="Suruliraj S."/>
            <person name="Warren W."/>
            <person name="Chinwalla A."/>
            <person name="Mardis E.R."/>
            <person name="Wilson R.K."/>
        </authorList>
    </citation>
    <scope>NUCLEOTIDE SEQUENCE [LARGE SCALE GENOMIC DNA]</scope>
    <source>
        <strain evidence="1 2">DSM 2876</strain>
    </source>
</reference>